<evidence type="ECO:0000313" key="2">
    <source>
        <dbReference type="Proteomes" id="UP000321026"/>
    </source>
</evidence>
<sequence length="309" mass="35618">MYKERPNSDPKTPRALERAVRSFEKRFDEWVPMEAKVATQEEYQETVNYVFGKVAPILEALSYPEIYSTSTTVTYYGVGMTEPVRSKDRIRRIAEFSPRAKFEGNDYGIGVLAITDFEGNYTHVQFHTGKGPETISVAALTSDGSEGRNIVWLNRRQATAEQLEEVRELADFVEAEAIKQAVAAYAISPNWFARQQKDWVPEEGMQPEDFPVGWDYYGGEYNLYELIQANGERIVGKVVKDRNKLKWVDDVETEIDIDASGVVAWRRMGKVNSPDYYTKRKYPSLYAMRQEMWAAYFAKKLRFQSDLVQ</sequence>
<name>A0A5C7JDM5_9BACT</name>
<protein>
    <submittedName>
        <fullName evidence="1">Uncharacterized protein</fullName>
    </submittedName>
</protein>
<evidence type="ECO:0000313" key="1">
    <source>
        <dbReference type="EMBL" id="TXG78656.1"/>
    </source>
</evidence>
<accession>A0A5C7JDM5</accession>
<comment type="caution">
    <text evidence="1">The sequence shown here is derived from an EMBL/GenBank/DDBJ whole genome shotgun (WGS) entry which is preliminary data.</text>
</comment>
<organism evidence="1 2">
    <name type="scientific">Candidatus Dojkabacteria bacterium</name>
    <dbReference type="NCBI Taxonomy" id="2099670"/>
    <lineage>
        <taxon>Bacteria</taxon>
        <taxon>Candidatus Dojkabacteria</taxon>
    </lineage>
</organism>
<reference evidence="1 2" key="1">
    <citation type="submission" date="2018-09" db="EMBL/GenBank/DDBJ databases">
        <title>Metagenome Assembled Genomes from an Advanced Water Purification Facility.</title>
        <authorList>
            <person name="Stamps B.W."/>
            <person name="Spear J.R."/>
        </authorList>
    </citation>
    <scope>NUCLEOTIDE SEQUENCE [LARGE SCALE GENOMIC DNA]</scope>
    <source>
        <strain evidence="1">Bin_63_2</strain>
    </source>
</reference>
<proteinExistence type="predicted"/>
<dbReference type="AlphaFoldDB" id="A0A5C7JDM5"/>
<dbReference type="Proteomes" id="UP000321026">
    <property type="component" value="Unassembled WGS sequence"/>
</dbReference>
<dbReference type="EMBL" id="SSDS01000009">
    <property type="protein sequence ID" value="TXG78656.1"/>
    <property type="molecule type" value="Genomic_DNA"/>
</dbReference>
<gene>
    <name evidence="1" type="ORF">E6Q11_00635</name>
</gene>